<evidence type="ECO:0000313" key="12">
    <source>
        <dbReference type="Proteomes" id="UP000295633"/>
    </source>
</evidence>
<accession>A0A4R5YKQ6</accession>
<evidence type="ECO:0000256" key="7">
    <source>
        <dbReference type="ARBA" id="ARBA00023136"/>
    </source>
</evidence>
<organism evidence="11 12">
    <name type="scientific">Microbacterium oleivorans</name>
    <dbReference type="NCBI Taxonomy" id="273677"/>
    <lineage>
        <taxon>Bacteria</taxon>
        <taxon>Bacillati</taxon>
        <taxon>Actinomycetota</taxon>
        <taxon>Actinomycetes</taxon>
        <taxon>Micrococcales</taxon>
        <taxon>Microbacteriaceae</taxon>
        <taxon>Microbacterium</taxon>
    </lineage>
</organism>
<keyword evidence="6 9" id="KW-0406">Ion transport</keyword>
<sequence>MIQGFKDFIMRGNVIELAVAVVIGTAFTALVTAIVNSIINPLIELFYKPDPNSDKVGPSFTGVHGDPVVFPLGGLLTAVISFFAVALVVYFVFVLPMNKWKERQAARAGVTEEPAAKLPTEAELLVQIRDLLEQQRGTTAAPTRSTEPPSPSI</sequence>
<protein>
    <recommendedName>
        <fullName evidence="9">Large-conductance mechanosensitive channel</fullName>
    </recommendedName>
</protein>
<evidence type="ECO:0000256" key="9">
    <source>
        <dbReference type="HAMAP-Rule" id="MF_00115"/>
    </source>
</evidence>
<evidence type="ECO:0000256" key="6">
    <source>
        <dbReference type="ARBA" id="ARBA00023065"/>
    </source>
</evidence>
<dbReference type="Gene3D" id="1.10.1200.120">
    <property type="entry name" value="Large-conductance mechanosensitive channel, MscL, domain 1"/>
    <property type="match status" value="1"/>
</dbReference>
<dbReference type="Proteomes" id="UP000295633">
    <property type="component" value="Unassembled WGS sequence"/>
</dbReference>
<comment type="subcellular location">
    <subcellularLocation>
        <location evidence="9">Cell membrane</location>
        <topology evidence="9">Multi-pass membrane protein</topology>
    </subcellularLocation>
    <subcellularLocation>
        <location evidence="1">Membrane</location>
        <topology evidence="1">Multi-pass membrane protein</topology>
    </subcellularLocation>
</comment>
<comment type="function">
    <text evidence="9">Channel that opens in response to stretch forces in the membrane lipid bilayer. May participate in the regulation of osmotic pressure changes within the cell.</text>
</comment>
<gene>
    <name evidence="9 11" type="primary">mscL</name>
    <name evidence="11" type="ORF">E2R54_12555</name>
</gene>
<comment type="similarity">
    <text evidence="9">Belongs to the MscL family.</text>
</comment>
<evidence type="ECO:0000256" key="1">
    <source>
        <dbReference type="ARBA" id="ARBA00004141"/>
    </source>
</evidence>
<dbReference type="InterPro" id="IPR036019">
    <property type="entry name" value="MscL_channel"/>
</dbReference>
<dbReference type="RefSeq" id="WP_133399968.1">
    <property type="nucleotide sequence ID" value="NZ_SMZX01000002.1"/>
</dbReference>
<dbReference type="Pfam" id="PF01741">
    <property type="entry name" value="MscL"/>
    <property type="match status" value="1"/>
</dbReference>
<dbReference type="GO" id="GO:0005886">
    <property type="term" value="C:plasma membrane"/>
    <property type="evidence" value="ECO:0007669"/>
    <property type="project" value="UniProtKB-SubCell"/>
</dbReference>
<dbReference type="AlphaFoldDB" id="A0A4R5YKQ6"/>
<feature type="transmembrane region" description="Helical" evidence="9">
    <location>
        <begin position="68"/>
        <end position="93"/>
    </location>
</feature>
<evidence type="ECO:0000313" key="11">
    <source>
        <dbReference type="EMBL" id="TDL43997.1"/>
    </source>
</evidence>
<dbReference type="NCBIfam" id="TIGR00220">
    <property type="entry name" value="mscL"/>
    <property type="match status" value="1"/>
</dbReference>
<evidence type="ECO:0000256" key="5">
    <source>
        <dbReference type="ARBA" id="ARBA00022989"/>
    </source>
</evidence>
<proteinExistence type="inferred from homology"/>
<comment type="caution">
    <text evidence="11">The sequence shown here is derived from an EMBL/GenBank/DDBJ whole genome shotgun (WGS) entry which is preliminary data.</text>
</comment>
<reference evidence="11 12" key="1">
    <citation type="submission" date="2019-03" db="EMBL/GenBank/DDBJ databases">
        <title>Genome Sequencing and Assembly of Various Microbes Isolated from Partially Reclaimed Soil and Acid Mine Drainage (AMD) Site.</title>
        <authorList>
            <person name="Steinbock B."/>
            <person name="Bechtold R."/>
            <person name="Sevigny J.L."/>
            <person name="Thomas D."/>
            <person name="Cuthill L.R."/>
            <person name="Aveiro Johannsen E.J."/>
            <person name="Thomas K."/>
            <person name="Ghosh A."/>
        </authorList>
    </citation>
    <scope>NUCLEOTIDE SEQUENCE [LARGE SCALE GENOMIC DNA]</scope>
    <source>
        <strain evidence="11 12">F-B2</strain>
    </source>
</reference>
<dbReference type="PRINTS" id="PR01264">
    <property type="entry name" value="MECHCHANNEL"/>
</dbReference>
<evidence type="ECO:0000256" key="10">
    <source>
        <dbReference type="SAM" id="MobiDB-lite"/>
    </source>
</evidence>
<dbReference type="STRING" id="273677.BW34_02017"/>
<feature type="transmembrane region" description="Helical" evidence="9">
    <location>
        <begin position="12"/>
        <end position="39"/>
    </location>
</feature>
<dbReference type="EMBL" id="SMZX01000002">
    <property type="protein sequence ID" value="TDL43997.1"/>
    <property type="molecule type" value="Genomic_DNA"/>
</dbReference>
<feature type="compositionally biased region" description="Polar residues" evidence="10">
    <location>
        <begin position="135"/>
        <end position="147"/>
    </location>
</feature>
<dbReference type="InterPro" id="IPR037673">
    <property type="entry name" value="MSC/AndL"/>
</dbReference>
<dbReference type="PANTHER" id="PTHR30266:SF2">
    <property type="entry name" value="LARGE-CONDUCTANCE MECHANOSENSITIVE CHANNEL"/>
    <property type="match status" value="1"/>
</dbReference>
<evidence type="ECO:0000256" key="2">
    <source>
        <dbReference type="ARBA" id="ARBA00022448"/>
    </source>
</evidence>
<feature type="region of interest" description="Disordered" evidence="10">
    <location>
        <begin position="134"/>
        <end position="153"/>
    </location>
</feature>
<evidence type="ECO:0000256" key="8">
    <source>
        <dbReference type="ARBA" id="ARBA00023303"/>
    </source>
</evidence>
<dbReference type="GO" id="GO:0008381">
    <property type="term" value="F:mechanosensitive monoatomic ion channel activity"/>
    <property type="evidence" value="ECO:0007669"/>
    <property type="project" value="UniProtKB-UniRule"/>
</dbReference>
<keyword evidence="2 9" id="KW-0813">Transport</keyword>
<name>A0A4R5YKQ6_9MICO</name>
<keyword evidence="8 9" id="KW-0407">Ion channel</keyword>
<dbReference type="SUPFAM" id="SSF81330">
    <property type="entry name" value="Gated mechanosensitive channel"/>
    <property type="match status" value="1"/>
</dbReference>
<evidence type="ECO:0000256" key="3">
    <source>
        <dbReference type="ARBA" id="ARBA00022475"/>
    </source>
</evidence>
<dbReference type="InterPro" id="IPR001185">
    <property type="entry name" value="MS_channel"/>
</dbReference>
<dbReference type="PANTHER" id="PTHR30266">
    <property type="entry name" value="MECHANOSENSITIVE CHANNEL MSCL"/>
    <property type="match status" value="1"/>
</dbReference>
<dbReference type="HAMAP" id="MF_00115">
    <property type="entry name" value="MscL"/>
    <property type="match status" value="1"/>
</dbReference>
<comment type="subunit">
    <text evidence="9">Homopentamer.</text>
</comment>
<keyword evidence="3 9" id="KW-1003">Cell membrane</keyword>
<keyword evidence="4 9" id="KW-0812">Transmembrane</keyword>
<evidence type="ECO:0000256" key="4">
    <source>
        <dbReference type="ARBA" id="ARBA00022692"/>
    </source>
</evidence>
<keyword evidence="7 9" id="KW-0472">Membrane</keyword>
<keyword evidence="5 9" id="KW-1133">Transmembrane helix</keyword>